<organism evidence="2 3">
    <name type="scientific">Panicum hallii var. hallii</name>
    <dbReference type="NCBI Taxonomy" id="1504633"/>
    <lineage>
        <taxon>Eukaryota</taxon>
        <taxon>Viridiplantae</taxon>
        <taxon>Streptophyta</taxon>
        <taxon>Embryophyta</taxon>
        <taxon>Tracheophyta</taxon>
        <taxon>Spermatophyta</taxon>
        <taxon>Magnoliopsida</taxon>
        <taxon>Liliopsida</taxon>
        <taxon>Poales</taxon>
        <taxon>Poaceae</taxon>
        <taxon>PACMAD clade</taxon>
        <taxon>Panicoideae</taxon>
        <taxon>Panicodae</taxon>
        <taxon>Paniceae</taxon>
        <taxon>Panicinae</taxon>
        <taxon>Panicum</taxon>
        <taxon>Panicum sect. Panicum</taxon>
    </lineage>
</organism>
<name>A0A2T7C6W3_9POAL</name>
<sequence>MVKGARSKSRHLQQDREPEQELDSWEDVCFICRVGGHLLLCDFRFISLRSGGGKAYIFVFLIIFHG</sequence>
<proteinExistence type="predicted"/>
<gene>
    <name evidence="2" type="ORF">GQ55_9G254500</name>
</gene>
<dbReference type="EMBL" id="CM009757">
    <property type="protein sequence ID" value="PUZ39091.1"/>
    <property type="molecule type" value="Genomic_DNA"/>
</dbReference>
<feature type="compositionally biased region" description="Basic residues" evidence="1">
    <location>
        <begin position="1"/>
        <end position="11"/>
    </location>
</feature>
<reference evidence="2 3" key="1">
    <citation type="submission" date="2018-04" db="EMBL/GenBank/DDBJ databases">
        <title>WGS assembly of Panicum hallii var. hallii HAL2.</title>
        <authorList>
            <person name="Lovell J."/>
            <person name="Jenkins J."/>
            <person name="Lowry D."/>
            <person name="Mamidi S."/>
            <person name="Sreedasyam A."/>
            <person name="Weng X."/>
            <person name="Barry K."/>
            <person name="Bonette J."/>
            <person name="Campitelli B."/>
            <person name="Daum C."/>
            <person name="Gordon S."/>
            <person name="Gould B."/>
            <person name="Lipzen A."/>
            <person name="MacQueen A."/>
            <person name="Palacio-Mejia J."/>
            <person name="Plott C."/>
            <person name="Shakirov E."/>
            <person name="Shu S."/>
            <person name="Yoshinaga Y."/>
            <person name="Zane M."/>
            <person name="Rokhsar D."/>
            <person name="Grimwood J."/>
            <person name="Schmutz J."/>
            <person name="Juenger T."/>
        </authorList>
    </citation>
    <scope>NUCLEOTIDE SEQUENCE [LARGE SCALE GENOMIC DNA]</scope>
    <source>
        <strain evidence="3">cv. HAL2</strain>
    </source>
</reference>
<evidence type="ECO:0000313" key="3">
    <source>
        <dbReference type="Proteomes" id="UP000244336"/>
    </source>
</evidence>
<dbReference type="AlphaFoldDB" id="A0A2T7C6W3"/>
<accession>A0A2T7C6W3</accession>
<feature type="region of interest" description="Disordered" evidence="1">
    <location>
        <begin position="1"/>
        <end position="22"/>
    </location>
</feature>
<dbReference type="Gramene" id="PUZ39091">
    <property type="protein sequence ID" value="PUZ39091"/>
    <property type="gene ID" value="GQ55_9G254500"/>
</dbReference>
<keyword evidence="3" id="KW-1185">Reference proteome</keyword>
<evidence type="ECO:0000313" key="2">
    <source>
        <dbReference type="EMBL" id="PUZ39091.1"/>
    </source>
</evidence>
<protein>
    <submittedName>
        <fullName evidence="2">Uncharacterized protein</fullName>
    </submittedName>
</protein>
<dbReference type="Proteomes" id="UP000244336">
    <property type="component" value="Chromosome 9"/>
</dbReference>
<evidence type="ECO:0000256" key="1">
    <source>
        <dbReference type="SAM" id="MobiDB-lite"/>
    </source>
</evidence>